<dbReference type="RefSeq" id="XP_001887876.1">
    <property type="nucleotide sequence ID" value="XM_001887841.1"/>
</dbReference>
<proteinExistence type="predicted"/>
<dbReference type="KEGG" id="lbc:LACBIDRAFT_310829"/>
<protein>
    <submittedName>
        <fullName evidence="1">Predicted protein</fullName>
    </submittedName>
</protein>
<accession>B0DV63</accession>
<sequence>MDGANSYLQHVHTRDPHMRSLLLPRESCSSLEESTAPCARTGSIWVPSLPQLSGVRHWHWFDIQTHSWNRIDTKVHPSARWCHQMALRKGFVIFFEGLMIQGLPEYKWRQLEFKETELKPSFVSPTPTIFTRDSLIAREVDSPSSPAPTASSSMEGKHPVGAMLEDTWILKFKKSRTQQ</sequence>
<organism evidence="2">
    <name type="scientific">Laccaria bicolor (strain S238N-H82 / ATCC MYA-4686)</name>
    <name type="common">Bicoloured deceiver</name>
    <name type="synonym">Laccaria laccata var. bicolor</name>
    <dbReference type="NCBI Taxonomy" id="486041"/>
    <lineage>
        <taxon>Eukaryota</taxon>
        <taxon>Fungi</taxon>
        <taxon>Dikarya</taxon>
        <taxon>Basidiomycota</taxon>
        <taxon>Agaricomycotina</taxon>
        <taxon>Agaricomycetes</taxon>
        <taxon>Agaricomycetidae</taxon>
        <taxon>Agaricales</taxon>
        <taxon>Agaricineae</taxon>
        <taxon>Hydnangiaceae</taxon>
        <taxon>Laccaria</taxon>
    </lineage>
</organism>
<dbReference type="AlphaFoldDB" id="B0DV63"/>
<dbReference type="EMBL" id="DS547138">
    <property type="protein sequence ID" value="EDR01524.1"/>
    <property type="molecule type" value="Genomic_DNA"/>
</dbReference>
<dbReference type="GeneID" id="6083553"/>
<evidence type="ECO:0000313" key="1">
    <source>
        <dbReference type="EMBL" id="EDR01524.1"/>
    </source>
</evidence>
<dbReference type="OrthoDB" id="4447at2759"/>
<dbReference type="Proteomes" id="UP000001194">
    <property type="component" value="Unassembled WGS sequence"/>
</dbReference>
<dbReference type="HOGENOM" id="CLU_1503682_0_0_1"/>
<dbReference type="STRING" id="486041.B0DV63"/>
<reference evidence="1 2" key="1">
    <citation type="journal article" date="2008" name="Nature">
        <title>The genome of Laccaria bicolor provides insights into mycorrhizal symbiosis.</title>
        <authorList>
            <person name="Martin F."/>
            <person name="Aerts A."/>
            <person name="Ahren D."/>
            <person name="Brun A."/>
            <person name="Danchin E.G.J."/>
            <person name="Duchaussoy F."/>
            <person name="Gibon J."/>
            <person name="Kohler A."/>
            <person name="Lindquist E."/>
            <person name="Pereda V."/>
            <person name="Salamov A."/>
            <person name="Shapiro H.J."/>
            <person name="Wuyts J."/>
            <person name="Blaudez D."/>
            <person name="Buee M."/>
            <person name="Brokstein P."/>
            <person name="Canbaeck B."/>
            <person name="Cohen D."/>
            <person name="Courty P.E."/>
            <person name="Coutinho P.M."/>
            <person name="Delaruelle C."/>
            <person name="Detter J.C."/>
            <person name="Deveau A."/>
            <person name="DiFazio S."/>
            <person name="Duplessis S."/>
            <person name="Fraissinet-Tachet L."/>
            <person name="Lucic E."/>
            <person name="Frey-Klett P."/>
            <person name="Fourrey C."/>
            <person name="Feussner I."/>
            <person name="Gay G."/>
            <person name="Grimwood J."/>
            <person name="Hoegger P.J."/>
            <person name="Jain P."/>
            <person name="Kilaru S."/>
            <person name="Labbe J."/>
            <person name="Lin Y.C."/>
            <person name="Legue V."/>
            <person name="Le Tacon F."/>
            <person name="Marmeisse R."/>
            <person name="Melayah D."/>
            <person name="Montanini B."/>
            <person name="Muratet M."/>
            <person name="Nehls U."/>
            <person name="Niculita-Hirzel H."/>
            <person name="Oudot-Le Secq M.P."/>
            <person name="Peter M."/>
            <person name="Quesneville H."/>
            <person name="Rajashekar B."/>
            <person name="Reich M."/>
            <person name="Rouhier N."/>
            <person name="Schmutz J."/>
            <person name="Yin T."/>
            <person name="Chalot M."/>
            <person name="Henrissat B."/>
            <person name="Kuees U."/>
            <person name="Lucas S."/>
            <person name="Van de Peer Y."/>
            <person name="Podila G.K."/>
            <person name="Polle A."/>
            <person name="Pukkila P.J."/>
            <person name="Richardson P.M."/>
            <person name="Rouze P."/>
            <person name="Sanders I.R."/>
            <person name="Stajich J.E."/>
            <person name="Tunlid A."/>
            <person name="Tuskan G."/>
            <person name="Grigoriev I.V."/>
        </authorList>
    </citation>
    <scope>NUCLEOTIDE SEQUENCE [LARGE SCALE GENOMIC DNA]</scope>
    <source>
        <strain evidence="2">S238N-H82 / ATCC MYA-4686</strain>
    </source>
</reference>
<name>B0DV63_LACBS</name>
<keyword evidence="2" id="KW-1185">Reference proteome</keyword>
<evidence type="ECO:0000313" key="2">
    <source>
        <dbReference type="Proteomes" id="UP000001194"/>
    </source>
</evidence>
<gene>
    <name evidence="1" type="ORF">LACBIDRAFT_310829</name>
</gene>
<dbReference type="InParanoid" id="B0DV63"/>